<dbReference type="GO" id="GO:0048039">
    <property type="term" value="F:ubiquinone binding"/>
    <property type="evidence" value="ECO:0007669"/>
    <property type="project" value="TreeGrafter"/>
</dbReference>
<dbReference type="AlphaFoldDB" id="A0A2U8ZZX7"/>
<dbReference type="PANTHER" id="PTHR43507:SF21">
    <property type="entry name" value="NAD(P)H-QUINONE OXIDOREDUCTASE CHAIN 4, CHLOROPLASTIC"/>
    <property type="match status" value="1"/>
</dbReference>
<dbReference type="EMBL" id="MG192306">
    <property type="protein sequence ID" value="AWO66902.1"/>
    <property type="molecule type" value="Genomic_DNA"/>
</dbReference>
<proteinExistence type="predicted"/>
<sequence>MLITFLMAIGIILIPIYSLSLSRQIFYGYKLFNAQNSYFFDSEPARELFIQISLFLLALSIGMYPDLIFSLSVDRVEIFISTYFLNGFHN</sequence>
<evidence type="ECO:0000313" key="2">
    <source>
        <dbReference type="EMBL" id="AWO66902.1"/>
    </source>
</evidence>
<keyword evidence="2" id="KW-0150">Chloroplast</keyword>
<gene>
    <name evidence="2" type="primary">ndhD</name>
</gene>
<keyword evidence="1" id="KW-0472">Membrane</keyword>
<reference evidence="2" key="2">
    <citation type="journal article" date="2018" name="Front. Plant Sci.">
        <title>The Complete Plastome Sequences of Seven Species in Gentiana sect. Kudoa (Gentianaceae): Insights Into Plastid Gene Loss and Molecular Evolution.</title>
        <authorList>
            <person name="Sun S.S."/>
            <person name="Fu P.C."/>
            <person name="Zhou X.J."/>
            <person name="Cheng Y.W."/>
            <person name="Zhang F.Q."/>
            <person name="Chen S.L."/>
            <person name="Gao Q.B."/>
        </authorList>
    </citation>
    <scope>NUCLEOTIDE SEQUENCE</scope>
</reference>
<dbReference type="InterPro" id="IPR003918">
    <property type="entry name" value="NADH_UbQ_OxRdtase"/>
</dbReference>
<dbReference type="GO" id="GO:0008137">
    <property type="term" value="F:NADH dehydrogenase (ubiquinone) activity"/>
    <property type="evidence" value="ECO:0007669"/>
    <property type="project" value="InterPro"/>
</dbReference>
<dbReference type="GO" id="GO:0003954">
    <property type="term" value="F:NADH dehydrogenase activity"/>
    <property type="evidence" value="ECO:0007669"/>
    <property type="project" value="TreeGrafter"/>
</dbReference>
<accession>A0A2U8ZZX7</accession>
<keyword evidence="1" id="KW-0812">Transmembrane</keyword>
<evidence type="ECO:0000256" key="1">
    <source>
        <dbReference type="SAM" id="Phobius"/>
    </source>
</evidence>
<dbReference type="GO" id="GO:0042773">
    <property type="term" value="P:ATP synthesis coupled electron transport"/>
    <property type="evidence" value="ECO:0007669"/>
    <property type="project" value="InterPro"/>
</dbReference>
<keyword evidence="1" id="KW-1133">Transmembrane helix</keyword>
<name>A0A2U8ZZX7_9GENT</name>
<organism evidence="2">
    <name type="scientific">Gentiana obconica</name>
    <dbReference type="NCBI Taxonomy" id="2202561"/>
    <lineage>
        <taxon>Eukaryota</taxon>
        <taxon>Viridiplantae</taxon>
        <taxon>Streptophyta</taxon>
        <taxon>Embryophyta</taxon>
        <taxon>Tracheophyta</taxon>
        <taxon>Spermatophyta</taxon>
        <taxon>Magnoliopsida</taxon>
        <taxon>eudicotyledons</taxon>
        <taxon>Gunneridae</taxon>
        <taxon>Pentapetalae</taxon>
        <taxon>asterids</taxon>
        <taxon>lamiids</taxon>
        <taxon>Gentianales</taxon>
        <taxon>Gentianaceae</taxon>
        <taxon>Gentianeae</taxon>
        <taxon>Gentianinae</taxon>
        <taxon>Gentiana</taxon>
    </lineage>
</organism>
<dbReference type="GO" id="GO:0015990">
    <property type="term" value="P:electron transport coupled proton transport"/>
    <property type="evidence" value="ECO:0007669"/>
    <property type="project" value="TreeGrafter"/>
</dbReference>
<keyword evidence="2" id="KW-0934">Plastid</keyword>
<dbReference type="PANTHER" id="PTHR43507">
    <property type="entry name" value="NADH-UBIQUINONE OXIDOREDUCTASE CHAIN 4"/>
    <property type="match status" value="1"/>
</dbReference>
<dbReference type="GeneID" id="36956719"/>
<geneLocation type="chloroplast" evidence="2"/>
<protein>
    <submittedName>
        <fullName evidence="2">NADH-plastoquinone oxidoreductase subunit 4</fullName>
    </submittedName>
</protein>
<dbReference type="GO" id="GO:0009507">
    <property type="term" value="C:chloroplast"/>
    <property type="evidence" value="ECO:0007669"/>
    <property type="project" value="TreeGrafter"/>
</dbReference>
<feature type="transmembrane region" description="Helical" evidence="1">
    <location>
        <begin position="48"/>
        <end position="69"/>
    </location>
</feature>
<dbReference type="RefSeq" id="YP_009495070.1">
    <property type="nucleotide sequence ID" value="NC_037981.1"/>
</dbReference>
<reference evidence="2" key="1">
    <citation type="submission" date="2017-10" db="EMBL/GenBank/DDBJ databases">
        <authorList>
            <person name="Banno H."/>
            <person name="Chua N.-H."/>
        </authorList>
    </citation>
    <scope>NUCLEOTIDE SEQUENCE</scope>
</reference>